<dbReference type="PROSITE" id="PS00372">
    <property type="entry name" value="PTS_EIIA_TYPE_2_HIS"/>
    <property type="match status" value="1"/>
</dbReference>
<comment type="caution">
    <text evidence="7">The sequence shown here is derived from an EMBL/GenBank/DDBJ whole genome shotgun (WGS) entry which is preliminary data.</text>
</comment>
<dbReference type="Gene3D" id="3.40.930.10">
    <property type="entry name" value="Mannitol-specific EII, Chain A"/>
    <property type="match status" value="1"/>
</dbReference>
<sequence length="151" mass="16607">MEISEILDQNIINTDLNVATKEEAIEHIVASLKANDYISDEKAFVQDIYAREKEGKTGIGNYIAIPHGKSSVVDKVGVAIFINKQEIPWESIDEHGVKVIVLFAVGDSNEGAEQHLKLLALFAKKLGNEKVVQNLLEADTAEKVITSFTQS</sequence>
<evidence type="ECO:0000313" key="8">
    <source>
        <dbReference type="Proteomes" id="UP000236214"/>
    </source>
</evidence>
<dbReference type="RefSeq" id="WP_069029183.1">
    <property type="nucleotide sequence ID" value="NZ_BDEB01000055.1"/>
</dbReference>
<dbReference type="AlphaFoldDB" id="A0A2H6CMA9"/>
<protein>
    <submittedName>
        <fullName evidence="7">Phosphotransferase system enzyme IIA component</fullName>
    </submittedName>
</protein>
<dbReference type="NCBIfam" id="TIGR00848">
    <property type="entry name" value="fruA"/>
    <property type="match status" value="1"/>
</dbReference>
<organism evidence="7 8">
    <name type="scientific">Tetragenococcus halophilus subsp. halophilus</name>
    <dbReference type="NCBI Taxonomy" id="1513897"/>
    <lineage>
        <taxon>Bacteria</taxon>
        <taxon>Bacillati</taxon>
        <taxon>Bacillota</taxon>
        <taxon>Bacilli</taxon>
        <taxon>Lactobacillales</taxon>
        <taxon>Enterococcaceae</taxon>
        <taxon>Tetragenococcus</taxon>
    </lineage>
</organism>
<dbReference type="InterPro" id="IPR016152">
    <property type="entry name" value="PTrfase/Anion_transptr"/>
</dbReference>
<dbReference type="Pfam" id="PF00359">
    <property type="entry name" value="PTS_EIIA_2"/>
    <property type="match status" value="1"/>
</dbReference>
<evidence type="ECO:0000256" key="5">
    <source>
        <dbReference type="ARBA" id="ARBA00022683"/>
    </source>
</evidence>
<keyword evidence="4 7" id="KW-0808">Transferase</keyword>
<dbReference type="PANTHER" id="PTHR47738">
    <property type="entry name" value="PTS SYSTEM FRUCTOSE-LIKE EIIA COMPONENT-RELATED"/>
    <property type="match status" value="1"/>
</dbReference>
<dbReference type="EMBL" id="BDEC01000068">
    <property type="protein sequence ID" value="GBD68835.1"/>
    <property type="molecule type" value="Genomic_DNA"/>
</dbReference>
<evidence type="ECO:0000259" key="6">
    <source>
        <dbReference type="PROSITE" id="PS51094"/>
    </source>
</evidence>
<feature type="domain" description="PTS EIIA type-2" evidence="6">
    <location>
        <begin position="5"/>
        <end position="151"/>
    </location>
</feature>
<dbReference type="InterPro" id="IPR004715">
    <property type="entry name" value="PTS_IIA_fruc"/>
</dbReference>
<name>A0A2H6CMA9_TETHA</name>
<evidence type="ECO:0000256" key="1">
    <source>
        <dbReference type="ARBA" id="ARBA00022448"/>
    </source>
</evidence>
<dbReference type="InterPro" id="IPR051541">
    <property type="entry name" value="PTS_SugarTrans_NitroReg"/>
</dbReference>
<evidence type="ECO:0000256" key="2">
    <source>
        <dbReference type="ARBA" id="ARBA00022553"/>
    </source>
</evidence>
<dbReference type="GO" id="GO:0008982">
    <property type="term" value="F:protein-N(PI)-phosphohistidine-sugar phosphotransferase activity"/>
    <property type="evidence" value="ECO:0007669"/>
    <property type="project" value="InterPro"/>
</dbReference>
<dbReference type="GO" id="GO:0016020">
    <property type="term" value="C:membrane"/>
    <property type="evidence" value="ECO:0007669"/>
    <property type="project" value="InterPro"/>
</dbReference>
<proteinExistence type="predicted"/>
<dbReference type="PROSITE" id="PS51094">
    <property type="entry name" value="PTS_EIIA_TYPE_2"/>
    <property type="match status" value="1"/>
</dbReference>
<accession>A0A2H6CMA9</accession>
<dbReference type="PANTHER" id="PTHR47738:SF2">
    <property type="entry name" value="PTS SYSTEM FRUCTOSE-LIKE EIIA COMPONENT"/>
    <property type="match status" value="1"/>
</dbReference>
<gene>
    <name evidence="7" type="ORF">TEHN7118_1641</name>
</gene>
<dbReference type="SUPFAM" id="SSF55804">
    <property type="entry name" value="Phoshotransferase/anion transport protein"/>
    <property type="match status" value="1"/>
</dbReference>
<reference evidence="7 8" key="1">
    <citation type="submission" date="2016-05" db="EMBL/GenBank/DDBJ databases">
        <title>Whole genome sequencing of Tetragenococcus halophilus subsp. halophilus NISL 7118.</title>
        <authorList>
            <person name="Shiwa Y."/>
            <person name="Nishimura I."/>
            <person name="Yoshikawa H."/>
            <person name="Koyama Y."/>
            <person name="Oguma T."/>
        </authorList>
    </citation>
    <scope>NUCLEOTIDE SEQUENCE [LARGE SCALE GENOMIC DNA]</scope>
    <source>
        <strain evidence="7 8">NISL 7118</strain>
    </source>
</reference>
<keyword evidence="1" id="KW-0813">Transport</keyword>
<keyword evidence="2" id="KW-0597">Phosphoprotein</keyword>
<keyword evidence="3" id="KW-0762">Sugar transport</keyword>
<dbReference type="CDD" id="cd00211">
    <property type="entry name" value="PTS_IIA_fru"/>
    <property type="match status" value="1"/>
</dbReference>
<dbReference type="Proteomes" id="UP000236214">
    <property type="component" value="Unassembled WGS sequence"/>
</dbReference>
<dbReference type="GeneID" id="64054775"/>
<dbReference type="InterPro" id="IPR002178">
    <property type="entry name" value="PTS_EIIA_type-2_dom"/>
</dbReference>
<evidence type="ECO:0000256" key="3">
    <source>
        <dbReference type="ARBA" id="ARBA00022597"/>
    </source>
</evidence>
<dbReference type="GO" id="GO:0009401">
    <property type="term" value="P:phosphoenolpyruvate-dependent sugar phosphotransferase system"/>
    <property type="evidence" value="ECO:0007669"/>
    <property type="project" value="UniProtKB-KW"/>
</dbReference>
<keyword evidence="5" id="KW-0598">Phosphotransferase system</keyword>
<evidence type="ECO:0000256" key="4">
    <source>
        <dbReference type="ARBA" id="ARBA00022679"/>
    </source>
</evidence>
<evidence type="ECO:0000313" key="7">
    <source>
        <dbReference type="EMBL" id="GBD68835.1"/>
    </source>
</evidence>
<keyword evidence="8" id="KW-1185">Reference proteome</keyword>